<name>A0A9W9F673_9EURO</name>
<dbReference type="PANTHER" id="PTHR10357">
    <property type="entry name" value="ALPHA-AMYLASE FAMILY MEMBER"/>
    <property type="match status" value="1"/>
</dbReference>
<organism evidence="6 7">
    <name type="scientific">Penicillium angulare</name>
    <dbReference type="NCBI Taxonomy" id="116970"/>
    <lineage>
        <taxon>Eukaryota</taxon>
        <taxon>Fungi</taxon>
        <taxon>Dikarya</taxon>
        <taxon>Ascomycota</taxon>
        <taxon>Pezizomycotina</taxon>
        <taxon>Eurotiomycetes</taxon>
        <taxon>Eurotiomycetidae</taxon>
        <taxon>Eurotiales</taxon>
        <taxon>Aspergillaceae</taxon>
        <taxon>Penicillium</taxon>
    </lineage>
</organism>
<dbReference type="AlphaFoldDB" id="A0A9W9F673"/>
<evidence type="ECO:0000259" key="5">
    <source>
        <dbReference type="SMART" id="SM00642"/>
    </source>
</evidence>
<dbReference type="Gene3D" id="3.90.400.10">
    <property type="entry name" value="Oligo-1,6-glucosidase, Domain 2"/>
    <property type="match status" value="1"/>
</dbReference>
<keyword evidence="4" id="KW-0462">Maltose metabolism</keyword>
<gene>
    <name evidence="6" type="ORF">N7456_010163</name>
</gene>
<dbReference type="PANTHER" id="PTHR10357:SF179">
    <property type="entry name" value="NEUTRAL AND BASIC AMINO ACID TRANSPORT PROTEIN RBAT"/>
    <property type="match status" value="1"/>
</dbReference>
<sequence length="579" mass="66206">MTVSQEPWWKNATVYQIYPASYKDSNGDGIGDIPGIISQLDYIKSLGVDAIWLSPFYDSPQYDMGYDVANYESVYAPYGTVADIEDFISESHKRGLRVLFDLVINHTSHQHAWFKESRASKHSPKRDWYIWRPAKYDKDGNRQPPDNWRSCFGGSAWEWDEGTEEYFLHLFCPEQPDLNWENPDTRTAIYESAMEFWLRRGVDGFRIDTVNMYSKTPGLPDAPITNNQTPWQEASSLFCNGPRMHEFLGEMNEILEKYDAMTVGELPNTKSVQDVLRCVSAKSKELNMVFQFDIVDVGGGPDLRYDTVPWNWKLNDLRRAVQQTQLVMNGTDGWGTAFMENHDQARVISRFGCDETPELWDRSGKMLAMFLAGLSGTLYLYQGQEIGMVNAPKSWPISEYKDVDSINYFKHVETMTGGGTGALERAKAALQHMARDHGRLPMQWDNMPNAGFSNAGVETWMRVHDGYESINVKKQEGDTSSILSFWKTVLSHRKQNLRVFAHGFFSLLESEHESVLAYEKTSKDQRLVGVFNFTKESQSIDLVSRLGLKGSTCLMSNYADENTGLLRPFEGRLYLMGQR</sequence>
<dbReference type="CDD" id="cd11333">
    <property type="entry name" value="AmyAc_SI_OligoGlu_DGase"/>
    <property type="match status" value="1"/>
</dbReference>
<evidence type="ECO:0000313" key="6">
    <source>
        <dbReference type="EMBL" id="KAJ5094302.1"/>
    </source>
</evidence>
<dbReference type="SUPFAM" id="SSF51445">
    <property type="entry name" value="(Trans)glycosidases"/>
    <property type="match status" value="1"/>
</dbReference>
<dbReference type="InterPro" id="IPR045857">
    <property type="entry name" value="O16G_dom_2"/>
</dbReference>
<comment type="caution">
    <text evidence="6">The sequence shown here is derived from an EMBL/GenBank/DDBJ whole genome shotgun (WGS) entry which is preliminary data.</text>
</comment>
<dbReference type="Gene3D" id="3.20.20.80">
    <property type="entry name" value="Glycosidases"/>
    <property type="match status" value="1"/>
</dbReference>
<dbReference type="GO" id="GO:0004556">
    <property type="term" value="F:alpha-amylase activity"/>
    <property type="evidence" value="ECO:0007669"/>
    <property type="project" value="TreeGrafter"/>
</dbReference>
<dbReference type="InterPro" id="IPR013780">
    <property type="entry name" value="Glyco_hydro_b"/>
</dbReference>
<dbReference type="GO" id="GO:0000025">
    <property type="term" value="P:maltose catabolic process"/>
    <property type="evidence" value="ECO:0007669"/>
    <property type="project" value="TreeGrafter"/>
</dbReference>
<evidence type="ECO:0000256" key="3">
    <source>
        <dbReference type="ARBA" id="ARBA00023295"/>
    </source>
</evidence>
<comment type="similarity">
    <text evidence="1">Belongs to the glycosyl hydrolase 13 family.</text>
</comment>
<proteinExistence type="inferred from homology"/>
<reference evidence="6" key="1">
    <citation type="submission" date="2022-11" db="EMBL/GenBank/DDBJ databases">
        <authorList>
            <person name="Petersen C."/>
        </authorList>
    </citation>
    <scope>NUCLEOTIDE SEQUENCE</scope>
    <source>
        <strain evidence="6">IBT 30069</strain>
    </source>
</reference>
<dbReference type="SUPFAM" id="SSF51011">
    <property type="entry name" value="Glycosyl hydrolase domain"/>
    <property type="match status" value="1"/>
</dbReference>
<dbReference type="GO" id="GO:0033934">
    <property type="term" value="F:glucan 1,4-alpha-maltotriohydrolase activity"/>
    <property type="evidence" value="ECO:0007669"/>
    <property type="project" value="TreeGrafter"/>
</dbReference>
<evidence type="ECO:0000313" key="7">
    <source>
        <dbReference type="Proteomes" id="UP001149165"/>
    </source>
</evidence>
<dbReference type="InterPro" id="IPR006047">
    <property type="entry name" value="GH13_cat_dom"/>
</dbReference>
<dbReference type="EMBL" id="JAPQKH010000006">
    <property type="protein sequence ID" value="KAJ5094302.1"/>
    <property type="molecule type" value="Genomic_DNA"/>
</dbReference>
<dbReference type="InterPro" id="IPR017853">
    <property type="entry name" value="GH"/>
</dbReference>
<feature type="domain" description="Glycosyl hydrolase family 13 catalytic" evidence="5">
    <location>
        <begin position="16"/>
        <end position="439"/>
    </location>
</feature>
<keyword evidence="2" id="KW-0378">Hydrolase</keyword>
<evidence type="ECO:0000256" key="2">
    <source>
        <dbReference type="ARBA" id="ARBA00022801"/>
    </source>
</evidence>
<dbReference type="FunFam" id="3.20.20.80:FF:000064">
    <property type="entry name" value="Oligo-1,6-glucosidase"/>
    <property type="match status" value="1"/>
</dbReference>
<dbReference type="SMART" id="SM00642">
    <property type="entry name" value="Aamy"/>
    <property type="match status" value="1"/>
</dbReference>
<reference evidence="6" key="2">
    <citation type="journal article" date="2023" name="IMA Fungus">
        <title>Comparative genomic study of the Penicillium genus elucidates a diverse pangenome and 15 lateral gene transfer events.</title>
        <authorList>
            <person name="Petersen C."/>
            <person name="Sorensen T."/>
            <person name="Nielsen M.R."/>
            <person name="Sondergaard T.E."/>
            <person name="Sorensen J.L."/>
            <person name="Fitzpatrick D.A."/>
            <person name="Frisvad J.C."/>
            <person name="Nielsen K.L."/>
        </authorList>
    </citation>
    <scope>NUCLEOTIDE SEQUENCE</scope>
    <source>
        <strain evidence="6">IBT 30069</strain>
    </source>
</reference>
<evidence type="ECO:0000256" key="1">
    <source>
        <dbReference type="ARBA" id="ARBA00008061"/>
    </source>
</evidence>
<dbReference type="GO" id="GO:0004574">
    <property type="term" value="F:oligo-1,6-glucosidase activity"/>
    <property type="evidence" value="ECO:0007669"/>
    <property type="project" value="TreeGrafter"/>
</dbReference>
<evidence type="ECO:0000256" key="4">
    <source>
        <dbReference type="ARBA" id="ARBA00026248"/>
    </source>
</evidence>
<keyword evidence="3" id="KW-0326">Glycosidase</keyword>
<dbReference type="Proteomes" id="UP001149165">
    <property type="component" value="Unassembled WGS sequence"/>
</dbReference>
<dbReference type="GO" id="GO:0005987">
    <property type="term" value="P:sucrose catabolic process"/>
    <property type="evidence" value="ECO:0007669"/>
    <property type="project" value="TreeGrafter"/>
</dbReference>
<dbReference type="OrthoDB" id="1740265at2759"/>
<dbReference type="FunFam" id="3.20.20.80:FF:000087">
    <property type="entry name" value="Oligo-1,6-glucosidase IMA1"/>
    <property type="match status" value="1"/>
</dbReference>
<protein>
    <recommendedName>
        <fullName evidence="5">Glycosyl hydrolase family 13 catalytic domain-containing protein</fullName>
    </recommendedName>
</protein>
<keyword evidence="7" id="KW-1185">Reference proteome</keyword>
<dbReference type="GO" id="GO:0004575">
    <property type="term" value="F:sucrose alpha-glucosidase activity"/>
    <property type="evidence" value="ECO:0007669"/>
    <property type="project" value="TreeGrafter"/>
</dbReference>
<accession>A0A9W9F673</accession>
<dbReference type="Gene3D" id="2.60.40.1180">
    <property type="entry name" value="Golgi alpha-mannosidase II"/>
    <property type="match status" value="1"/>
</dbReference>
<dbReference type="FunFam" id="3.90.400.10:FF:000004">
    <property type="entry name" value="Oligo-1,6-glucosidase"/>
    <property type="match status" value="1"/>
</dbReference>
<dbReference type="Pfam" id="PF00128">
    <property type="entry name" value="Alpha-amylase"/>
    <property type="match status" value="1"/>
</dbReference>